<dbReference type="EMBL" id="KV878582">
    <property type="protein sequence ID" value="OJJ64744.1"/>
    <property type="molecule type" value="Genomic_DNA"/>
</dbReference>
<accession>A0A1L9TZ79</accession>
<name>A0A1L9TZ79_9EURO</name>
<dbReference type="AlphaFoldDB" id="A0A1L9TZ79"/>
<keyword evidence="3" id="KW-1185">Reference proteome</keyword>
<feature type="region of interest" description="Disordered" evidence="1">
    <location>
        <begin position="25"/>
        <end position="67"/>
    </location>
</feature>
<protein>
    <submittedName>
        <fullName evidence="2">Uncharacterized protein</fullName>
    </submittedName>
</protein>
<dbReference type="OrthoDB" id="428260at2759"/>
<evidence type="ECO:0000313" key="3">
    <source>
        <dbReference type="Proteomes" id="UP000184356"/>
    </source>
</evidence>
<organism evidence="2 3">
    <name type="scientific">Aspergillus sydowii CBS 593.65</name>
    <dbReference type="NCBI Taxonomy" id="1036612"/>
    <lineage>
        <taxon>Eukaryota</taxon>
        <taxon>Fungi</taxon>
        <taxon>Dikarya</taxon>
        <taxon>Ascomycota</taxon>
        <taxon>Pezizomycotina</taxon>
        <taxon>Eurotiomycetes</taxon>
        <taxon>Eurotiomycetidae</taxon>
        <taxon>Eurotiales</taxon>
        <taxon>Aspergillaceae</taxon>
        <taxon>Aspergillus</taxon>
        <taxon>Aspergillus subgen. Nidulantes</taxon>
    </lineage>
</organism>
<reference evidence="3" key="1">
    <citation type="journal article" date="2017" name="Genome Biol.">
        <title>Comparative genomics reveals high biological diversity and specific adaptations in the industrially and medically important fungal genus Aspergillus.</title>
        <authorList>
            <person name="de Vries R.P."/>
            <person name="Riley R."/>
            <person name="Wiebenga A."/>
            <person name="Aguilar-Osorio G."/>
            <person name="Amillis S."/>
            <person name="Uchima C.A."/>
            <person name="Anderluh G."/>
            <person name="Asadollahi M."/>
            <person name="Askin M."/>
            <person name="Barry K."/>
            <person name="Battaglia E."/>
            <person name="Bayram O."/>
            <person name="Benocci T."/>
            <person name="Braus-Stromeyer S.A."/>
            <person name="Caldana C."/>
            <person name="Canovas D."/>
            <person name="Cerqueira G.C."/>
            <person name="Chen F."/>
            <person name="Chen W."/>
            <person name="Choi C."/>
            <person name="Clum A."/>
            <person name="Dos Santos R.A."/>
            <person name="Damasio A.R."/>
            <person name="Diallinas G."/>
            <person name="Emri T."/>
            <person name="Fekete E."/>
            <person name="Flipphi M."/>
            <person name="Freyberg S."/>
            <person name="Gallo A."/>
            <person name="Gournas C."/>
            <person name="Habgood R."/>
            <person name="Hainaut M."/>
            <person name="Harispe M.L."/>
            <person name="Henrissat B."/>
            <person name="Hilden K.S."/>
            <person name="Hope R."/>
            <person name="Hossain A."/>
            <person name="Karabika E."/>
            <person name="Karaffa L."/>
            <person name="Karanyi Z."/>
            <person name="Krasevec N."/>
            <person name="Kuo A."/>
            <person name="Kusch H."/>
            <person name="LaButti K."/>
            <person name="Lagendijk E.L."/>
            <person name="Lapidus A."/>
            <person name="Levasseur A."/>
            <person name="Lindquist E."/>
            <person name="Lipzen A."/>
            <person name="Logrieco A.F."/>
            <person name="MacCabe A."/>
            <person name="Maekelae M.R."/>
            <person name="Malavazi I."/>
            <person name="Melin P."/>
            <person name="Meyer V."/>
            <person name="Mielnichuk N."/>
            <person name="Miskei M."/>
            <person name="Molnar A.P."/>
            <person name="Mule G."/>
            <person name="Ngan C.Y."/>
            <person name="Orejas M."/>
            <person name="Orosz E."/>
            <person name="Ouedraogo J.P."/>
            <person name="Overkamp K.M."/>
            <person name="Park H.-S."/>
            <person name="Perrone G."/>
            <person name="Piumi F."/>
            <person name="Punt P.J."/>
            <person name="Ram A.F."/>
            <person name="Ramon A."/>
            <person name="Rauscher S."/>
            <person name="Record E."/>
            <person name="Riano-Pachon D.M."/>
            <person name="Robert V."/>
            <person name="Roehrig J."/>
            <person name="Ruller R."/>
            <person name="Salamov A."/>
            <person name="Salih N.S."/>
            <person name="Samson R.A."/>
            <person name="Sandor E."/>
            <person name="Sanguinetti M."/>
            <person name="Schuetze T."/>
            <person name="Sepcic K."/>
            <person name="Shelest E."/>
            <person name="Sherlock G."/>
            <person name="Sophianopoulou V."/>
            <person name="Squina F.M."/>
            <person name="Sun H."/>
            <person name="Susca A."/>
            <person name="Todd R.B."/>
            <person name="Tsang A."/>
            <person name="Unkles S.E."/>
            <person name="van de Wiele N."/>
            <person name="van Rossen-Uffink D."/>
            <person name="Oliveira J.V."/>
            <person name="Vesth T.C."/>
            <person name="Visser J."/>
            <person name="Yu J.-H."/>
            <person name="Zhou M."/>
            <person name="Andersen M.R."/>
            <person name="Archer D.B."/>
            <person name="Baker S.E."/>
            <person name="Benoit I."/>
            <person name="Brakhage A.A."/>
            <person name="Braus G.H."/>
            <person name="Fischer R."/>
            <person name="Frisvad J.C."/>
            <person name="Goldman G.H."/>
            <person name="Houbraken J."/>
            <person name="Oakley B."/>
            <person name="Pocsi I."/>
            <person name="Scazzocchio C."/>
            <person name="Seiboth B."/>
            <person name="vanKuyk P.A."/>
            <person name="Wortman J."/>
            <person name="Dyer P.S."/>
            <person name="Grigoriev I.V."/>
        </authorList>
    </citation>
    <scope>NUCLEOTIDE SEQUENCE [LARGE SCALE GENOMIC DNA]</scope>
    <source>
        <strain evidence="3">CBS 593.65</strain>
    </source>
</reference>
<dbReference type="PANTHER" id="PTHR21310:SF13">
    <property type="entry name" value="AMINOGLYCOSIDE PHOSPHOTRANSFERASE DOMAIN-CONTAINING PROTEIN"/>
    <property type="match status" value="1"/>
</dbReference>
<gene>
    <name evidence="2" type="ORF">ASPSYDRAFT_84738</name>
</gene>
<dbReference type="InterPro" id="IPR011009">
    <property type="entry name" value="Kinase-like_dom_sf"/>
</dbReference>
<dbReference type="InterPro" id="IPR051678">
    <property type="entry name" value="AGP_Transferase"/>
</dbReference>
<evidence type="ECO:0000313" key="2">
    <source>
        <dbReference type="EMBL" id="OJJ64744.1"/>
    </source>
</evidence>
<dbReference type="VEuPathDB" id="FungiDB:ASPSYDRAFT_84738"/>
<evidence type="ECO:0000256" key="1">
    <source>
        <dbReference type="SAM" id="MobiDB-lite"/>
    </source>
</evidence>
<dbReference type="GeneID" id="63767472"/>
<sequence length="492" mass="56885">MALPKMNELKSSRWKSIRCKLFRSKAHQKSHDTKTCKAEVHRSDIQQPNLNHPTRADRDHLQTNQPSQYGLEWDRGEAVWTETPDIDTIKVLVAHVMGPRDDRDRAVFGIQSVDASDIRVEFQGHSGYQKLYLISSRRLAKKYMFRATLPVEPFYKTESEVATMVFIRKYTSLPVPLVIDYCSSASNPLKFEWIVQEHMEGTALSETWDGMTFHVKAEFAVQLQRYMNLLQNFDFSWIGHLYYSRCKDRVNGQPAEWLRVSDGQQQNDHEFVIGRIVSPWSFRGKRRDIVVNRGPFVSGSHLMLAKADLQYECLKYFKHHVPSSTDESCCRDQELLKFKPRLLEVCNSIRASEAGRYPHREDEHRVLHHDISDRDIVVQSDPNFCNPMQLSGIINWESVGTISSWQADFPRFLKGPSDSELQSRWRPFMSASASQALMEDRQKADLRRIYGDPLRPAVAANMPEKLQQCAEILQQSEANAECCWLADVPSFL</sequence>
<feature type="compositionally biased region" description="Basic and acidic residues" evidence="1">
    <location>
        <begin position="29"/>
        <end position="44"/>
    </location>
</feature>
<proteinExistence type="predicted"/>
<dbReference type="RefSeq" id="XP_040708550.1">
    <property type="nucleotide sequence ID" value="XM_040851399.1"/>
</dbReference>
<dbReference type="SUPFAM" id="SSF56112">
    <property type="entry name" value="Protein kinase-like (PK-like)"/>
    <property type="match status" value="1"/>
</dbReference>
<dbReference type="Proteomes" id="UP000184356">
    <property type="component" value="Unassembled WGS sequence"/>
</dbReference>
<dbReference type="PANTHER" id="PTHR21310">
    <property type="entry name" value="AMINOGLYCOSIDE PHOSPHOTRANSFERASE-RELATED-RELATED"/>
    <property type="match status" value="1"/>
</dbReference>